<dbReference type="Proteomes" id="UP001374579">
    <property type="component" value="Unassembled WGS sequence"/>
</dbReference>
<evidence type="ECO:0000256" key="2">
    <source>
        <dbReference type="SAM" id="SignalP"/>
    </source>
</evidence>
<accession>A0AAN9B5P3</accession>
<sequence length="261" mass="27985">MLGKILLVALLAACSANIFEDGLKKLSPLRNGVQHFAMNIPQEVKNEVDSKVGNKAQQLIQKVRSSLLLRGTPLGSFRPQQMLPLFGLLPPSNQKTSGSTPKSPLKLTSYNIVNCSAASAAKAKFVIKQLNISPDPVVLPGTINFQFDIDVLTDISALEAALDLRVKEGGQFIHVPCIGQFGSCSYDVCAMLQPVTACPPELVANKVPCHCPYNKGTYKVPGLSADISAEVFVPADYNATVKMTSNGEEVGCYTATFTIED</sequence>
<dbReference type="PANTHER" id="PTHR17357:SF0">
    <property type="entry name" value="GANGLIOSIDE GM2 ACTIVATOR"/>
    <property type="match status" value="1"/>
</dbReference>
<organism evidence="4 5">
    <name type="scientific">Littorina saxatilis</name>
    <dbReference type="NCBI Taxonomy" id="31220"/>
    <lineage>
        <taxon>Eukaryota</taxon>
        <taxon>Metazoa</taxon>
        <taxon>Spiralia</taxon>
        <taxon>Lophotrochozoa</taxon>
        <taxon>Mollusca</taxon>
        <taxon>Gastropoda</taxon>
        <taxon>Caenogastropoda</taxon>
        <taxon>Littorinimorpha</taxon>
        <taxon>Littorinoidea</taxon>
        <taxon>Littorinidae</taxon>
        <taxon>Littorina</taxon>
    </lineage>
</organism>
<keyword evidence="1 2" id="KW-0732">Signal</keyword>
<feature type="domain" description="MD-2-related lipid-recognition" evidence="3">
    <location>
        <begin position="112"/>
        <end position="257"/>
    </location>
</feature>
<dbReference type="Pfam" id="PF02221">
    <property type="entry name" value="E1_DerP2_DerF2"/>
    <property type="match status" value="1"/>
</dbReference>
<reference evidence="4 5" key="1">
    <citation type="submission" date="2024-02" db="EMBL/GenBank/DDBJ databases">
        <title>Chromosome-scale genome assembly of the rough periwinkle Littorina saxatilis.</title>
        <authorList>
            <person name="De Jode A."/>
            <person name="Faria R."/>
            <person name="Formenti G."/>
            <person name="Sims Y."/>
            <person name="Smith T.P."/>
            <person name="Tracey A."/>
            <person name="Wood J.M.D."/>
            <person name="Zagrodzka Z.B."/>
            <person name="Johannesson K."/>
            <person name="Butlin R.K."/>
            <person name="Leder E.H."/>
        </authorList>
    </citation>
    <scope>NUCLEOTIDE SEQUENCE [LARGE SCALE GENOMIC DNA]</scope>
    <source>
        <strain evidence="4">Snail1</strain>
        <tissue evidence="4">Muscle</tissue>
    </source>
</reference>
<protein>
    <recommendedName>
        <fullName evidence="3">MD-2-related lipid-recognition domain-containing protein</fullName>
    </recommendedName>
</protein>
<keyword evidence="5" id="KW-1185">Reference proteome</keyword>
<evidence type="ECO:0000313" key="5">
    <source>
        <dbReference type="Proteomes" id="UP001374579"/>
    </source>
</evidence>
<evidence type="ECO:0000256" key="1">
    <source>
        <dbReference type="ARBA" id="ARBA00022729"/>
    </source>
</evidence>
<dbReference type="AlphaFoldDB" id="A0AAN9B5P3"/>
<dbReference type="EMBL" id="JBAMIC010000013">
    <property type="protein sequence ID" value="KAK7097960.1"/>
    <property type="molecule type" value="Genomic_DNA"/>
</dbReference>
<dbReference type="GO" id="GO:0005319">
    <property type="term" value="F:lipid transporter activity"/>
    <property type="evidence" value="ECO:0007669"/>
    <property type="project" value="TreeGrafter"/>
</dbReference>
<comment type="caution">
    <text evidence="4">The sequence shown here is derived from an EMBL/GenBank/DDBJ whole genome shotgun (WGS) entry which is preliminary data.</text>
</comment>
<evidence type="ECO:0000313" key="4">
    <source>
        <dbReference type="EMBL" id="KAK7097960.1"/>
    </source>
</evidence>
<dbReference type="InterPro" id="IPR028996">
    <property type="entry name" value="GM2-AP"/>
</dbReference>
<dbReference type="SUPFAM" id="SSF63707">
    <property type="entry name" value="Ganglioside M2 (gm2) activator"/>
    <property type="match status" value="1"/>
</dbReference>
<feature type="signal peptide" evidence="2">
    <location>
        <begin position="1"/>
        <end position="16"/>
    </location>
</feature>
<dbReference type="SMART" id="SM00737">
    <property type="entry name" value="ML"/>
    <property type="match status" value="1"/>
</dbReference>
<gene>
    <name evidence="4" type="ORF">V1264_004861</name>
</gene>
<dbReference type="GO" id="GO:0006689">
    <property type="term" value="P:ganglioside catabolic process"/>
    <property type="evidence" value="ECO:0007669"/>
    <property type="project" value="InterPro"/>
</dbReference>
<dbReference type="InterPro" id="IPR003172">
    <property type="entry name" value="ML_dom"/>
</dbReference>
<dbReference type="PANTHER" id="PTHR17357">
    <property type="entry name" value="GM2 GANGLIOSIDE ACTIVATOR PROTEIN"/>
    <property type="match status" value="1"/>
</dbReference>
<dbReference type="GO" id="GO:0009898">
    <property type="term" value="C:cytoplasmic side of plasma membrane"/>
    <property type="evidence" value="ECO:0007669"/>
    <property type="project" value="TreeGrafter"/>
</dbReference>
<name>A0AAN9B5P3_9CAEN</name>
<dbReference type="InterPro" id="IPR036846">
    <property type="entry name" value="GM2-AP_sf"/>
</dbReference>
<evidence type="ECO:0000259" key="3">
    <source>
        <dbReference type="SMART" id="SM00737"/>
    </source>
</evidence>
<feature type="chain" id="PRO_5042896005" description="MD-2-related lipid-recognition domain-containing protein" evidence="2">
    <location>
        <begin position="17"/>
        <end position="261"/>
    </location>
</feature>
<dbReference type="Gene3D" id="2.70.220.10">
    <property type="entry name" value="Ganglioside GM2 activator"/>
    <property type="match status" value="1"/>
</dbReference>
<dbReference type="GO" id="GO:0008047">
    <property type="term" value="F:enzyme activator activity"/>
    <property type="evidence" value="ECO:0007669"/>
    <property type="project" value="InterPro"/>
</dbReference>
<proteinExistence type="predicted"/>